<dbReference type="RefSeq" id="XP_007829483.1">
    <property type="nucleotide sequence ID" value="XM_007831292.1"/>
</dbReference>
<dbReference type="PANTHER" id="PTHR24320:SF274">
    <property type="entry name" value="CHAIN DEHYDROGENASE, PUTATIVE (AFU_ORTHOLOGUE AFUA_4G00440)-RELATED"/>
    <property type="match status" value="1"/>
</dbReference>
<dbReference type="KEGG" id="pfy:PFICI_02711"/>
<sequence length="243" mass="26141">MSKIFITGSADGLGLLSAQALASRGHQVYLHARNAKRAEDARRACPQATDCLIGDLSSPAETKSLAEHLNEKGPFDAIIHNAAIMHGGSRGALFNINTLSPYLLTCLVDPPPKRYVFLSSSMHQGGDASLSNIEQCRYSDSKLHNIMLAFWFSKKFGPAVACNSMDPGWVPTKMGGSGAPDDINAAVDTYVLLAEGNGAAEGQSGKYWYQKREKSCKPAASDEQKQDQLIKLLQDISGVSPQK</sequence>
<name>W3XHI6_PESFW</name>
<dbReference type="EMBL" id="KI912110">
    <property type="protein sequence ID" value="ETS84686.1"/>
    <property type="molecule type" value="Genomic_DNA"/>
</dbReference>
<dbReference type="InterPro" id="IPR036291">
    <property type="entry name" value="NAD(P)-bd_dom_sf"/>
</dbReference>
<dbReference type="GeneID" id="19267724"/>
<dbReference type="InterPro" id="IPR002347">
    <property type="entry name" value="SDR_fam"/>
</dbReference>
<evidence type="ECO:0000313" key="4">
    <source>
        <dbReference type="Proteomes" id="UP000030651"/>
    </source>
</evidence>
<dbReference type="Gene3D" id="3.40.50.720">
    <property type="entry name" value="NAD(P)-binding Rossmann-like Domain"/>
    <property type="match status" value="1"/>
</dbReference>
<dbReference type="OrthoDB" id="191139at2759"/>
<dbReference type="PRINTS" id="PR00081">
    <property type="entry name" value="GDHRDH"/>
</dbReference>
<accession>W3XHI6</accession>
<dbReference type="InParanoid" id="W3XHI6"/>
<comment type="similarity">
    <text evidence="1">Belongs to the short-chain dehydrogenases/reductases (SDR) family.</text>
</comment>
<dbReference type="Pfam" id="PF00106">
    <property type="entry name" value="adh_short"/>
    <property type="match status" value="1"/>
</dbReference>
<dbReference type="HOGENOM" id="CLU_010194_44_5_1"/>
<keyword evidence="2" id="KW-0560">Oxidoreductase</keyword>
<dbReference type="OMA" id="EAYGQHW"/>
<evidence type="ECO:0000313" key="3">
    <source>
        <dbReference type="EMBL" id="ETS84686.1"/>
    </source>
</evidence>
<keyword evidence="4" id="KW-1185">Reference proteome</keyword>
<dbReference type="Proteomes" id="UP000030651">
    <property type="component" value="Unassembled WGS sequence"/>
</dbReference>
<dbReference type="AlphaFoldDB" id="W3XHI6"/>
<dbReference type="PANTHER" id="PTHR24320">
    <property type="entry name" value="RETINOL DEHYDROGENASE"/>
    <property type="match status" value="1"/>
</dbReference>
<protein>
    <submittedName>
        <fullName evidence="3">Uncharacterized protein</fullName>
    </submittedName>
</protein>
<evidence type="ECO:0000256" key="2">
    <source>
        <dbReference type="ARBA" id="ARBA00023002"/>
    </source>
</evidence>
<organism evidence="3 4">
    <name type="scientific">Pestalotiopsis fici (strain W106-1 / CGMCC3.15140)</name>
    <dbReference type="NCBI Taxonomy" id="1229662"/>
    <lineage>
        <taxon>Eukaryota</taxon>
        <taxon>Fungi</taxon>
        <taxon>Dikarya</taxon>
        <taxon>Ascomycota</taxon>
        <taxon>Pezizomycotina</taxon>
        <taxon>Sordariomycetes</taxon>
        <taxon>Xylariomycetidae</taxon>
        <taxon>Amphisphaeriales</taxon>
        <taxon>Sporocadaceae</taxon>
        <taxon>Pestalotiopsis</taxon>
    </lineage>
</organism>
<proteinExistence type="inferred from homology"/>
<reference evidence="4" key="1">
    <citation type="journal article" date="2015" name="BMC Genomics">
        <title>Genomic and transcriptomic analysis of the endophytic fungus Pestalotiopsis fici reveals its lifestyle and high potential for synthesis of natural products.</title>
        <authorList>
            <person name="Wang X."/>
            <person name="Zhang X."/>
            <person name="Liu L."/>
            <person name="Xiang M."/>
            <person name="Wang W."/>
            <person name="Sun X."/>
            <person name="Che Y."/>
            <person name="Guo L."/>
            <person name="Liu G."/>
            <person name="Guo L."/>
            <person name="Wang C."/>
            <person name="Yin W.B."/>
            <person name="Stadler M."/>
            <person name="Zhang X."/>
            <person name="Liu X."/>
        </authorList>
    </citation>
    <scope>NUCLEOTIDE SEQUENCE [LARGE SCALE GENOMIC DNA]</scope>
    <source>
        <strain evidence="4">W106-1 / CGMCC3.15140</strain>
    </source>
</reference>
<dbReference type="eggNOG" id="KOG1208">
    <property type="taxonomic scope" value="Eukaryota"/>
</dbReference>
<gene>
    <name evidence="3" type="ORF">PFICI_02711</name>
</gene>
<evidence type="ECO:0000256" key="1">
    <source>
        <dbReference type="ARBA" id="ARBA00006484"/>
    </source>
</evidence>
<dbReference type="SUPFAM" id="SSF51735">
    <property type="entry name" value="NAD(P)-binding Rossmann-fold domains"/>
    <property type="match status" value="1"/>
</dbReference>
<dbReference type="GO" id="GO:0016491">
    <property type="term" value="F:oxidoreductase activity"/>
    <property type="evidence" value="ECO:0007669"/>
    <property type="project" value="UniProtKB-KW"/>
</dbReference>